<evidence type="ECO:0000256" key="7">
    <source>
        <dbReference type="ARBA" id="ARBA00023180"/>
    </source>
</evidence>
<dbReference type="Gene3D" id="3.40.50.2300">
    <property type="match status" value="2"/>
</dbReference>
<dbReference type="Pfam" id="PF00003">
    <property type="entry name" value="7tm_3"/>
    <property type="match status" value="2"/>
</dbReference>
<name>A0ABM0MFS5_SACKO</name>
<keyword evidence="2 9" id="KW-0812">Transmembrane</keyword>
<dbReference type="InterPro" id="IPR001828">
    <property type="entry name" value="ANF_lig-bd_rcpt"/>
</dbReference>
<evidence type="ECO:0000259" key="10">
    <source>
        <dbReference type="PROSITE" id="PS50259"/>
    </source>
</evidence>
<evidence type="ECO:0000256" key="1">
    <source>
        <dbReference type="ARBA" id="ARBA00004141"/>
    </source>
</evidence>
<accession>A0ABM0MFS5</accession>
<dbReference type="GeneID" id="102800481"/>
<keyword evidence="8" id="KW-0807">Transducer</keyword>
<feature type="transmembrane region" description="Helical" evidence="9">
    <location>
        <begin position="448"/>
        <end position="468"/>
    </location>
</feature>
<dbReference type="CDD" id="cd15047">
    <property type="entry name" value="7tmC_GABA-B-like"/>
    <property type="match status" value="1"/>
</dbReference>
<reference evidence="12" key="1">
    <citation type="submission" date="2025-08" db="UniProtKB">
        <authorList>
            <consortium name="RefSeq"/>
        </authorList>
    </citation>
    <scope>IDENTIFICATION</scope>
    <source>
        <tissue evidence="12">Testes</tissue>
    </source>
</reference>
<dbReference type="PROSITE" id="PS50259">
    <property type="entry name" value="G_PROTEIN_RECEP_F3_4"/>
    <property type="match status" value="1"/>
</dbReference>
<comment type="subcellular location">
    <subcellularLocation>
        <location evidence="1">Membrane</location>
        <topology evidence="1">Multi-pass membrane protein</topology>
    </subcellularLocation>
</comment>
<dbReference type="PANTHER" id="PTHR10519:SF20">
    <property type="entry name" value="G-PROTEIN COUPLED RECEPTOR 156-RELATED"/>
    <property type="match status" value="1"/>
</dbReference>
<dbReference type="InterPro" id="IPR017978">
    <property type="entry name" value="GPCR_3_C"/>
</dbReference>
<dbReference type="RefSeq" id="XP_006818866.1">
    <property type="nucleotide sequence ID" value="XM_006818803.1"/>
</dbReference>
<dbReference type="Pfam" id="PF01094">
    <property type="entry name" value="ANF_receptor"/>
    <property type="match status" value="1"/>
</dbReference>
<dbReference type="PRINTS" id="PR01177">
    <property type="entry name" value="GABAB1RECPTR"/>
</dbReference>
<feature type="domain" description="G-protein coupled receptors family 3 profile" evidence="10">
    <location>
        <begin position="452"/>
        <end position="616"/>
    </location>
</feature>
<dbReference type="InterPro" id="IPR002455">
    <property type="entry name" value="GPCR3_GABA-B"/>
</dbReference>
<dbReference type="SUPFAM" id="SSF53822">
    <property type="entry name" value="Periplasmic binding protein-like I"/>
    <property type="match status" value="1"/>
</dbReference>
<keyword evidence="7" id="KW-0325">Glycoprotein</keyword>
<dbReference type="InterPro" id="IPR000337">
    <property type="entry name" value="GPCR_3"/>
</dbReference>
<dbReference type="Proteomes" id="UP000694865">
    <property type="component" value="Unplaced"/>
</dbReference>
<keyword evidence="4" id="KW-0297">G-protein coupled receptor</keyword>
<feature type="transmembrane region" description="Helical" evidence="9">
    <location>
        <begin position="503"/>
        <end position="526"/>
    </location>
</feature>
<dbReference type="PANTHER" id="PTHR10519">
    <property type="entry name" value="GABA-B RECEPTOR"/>
    <property type="match status" value="1"/>
</dbReference>
<gene>
    <name evidence="12" type="primary">LOC102800481</name>
</gene>
<evidence type="ECO:0000256" key="5">
    <source>
        <dbReference type="ARBA" id="ARBA00023136"/>
    </source>
</evidence>
<dbReference type="InterPro" id="IPR028082">
    <property type="entry name" value="Peripla_BP_I"/>
</dbReference>
<protein>
    <submittedName>
        <fullName evidence="12">Gamma-aminobutyric acid type B receptor subunit 1-like</fullName>
    </submittedName>
</protein>
<sequence length="634" mass="72104">MKSSVWEGGVTQLPAVELALQHVNEREDILPGYELKMLWEDSQCDSGRAVDAMYSLLYKKPTKLFIIGPGCSTTSESTAISAQLWSLPQVSYAAGSSSLSNKELYPYFMRMKPANTVHNPARLALMRHYGWKKIGTIVEATDNYLSLMQDMVVRMQNDGIDVVTTDPFIDNTNLALDHLQREDVRIIVGDFYTPAAIEIFCEAYKRGMYGAKYVWFVQGWFTKSLIDSAYSDSTVDCTREQIDEVMETPDEFLSLYNNYMNHTAENLVGYINIPYAYDTVWAIALALNDTINVLKSNRKYNNKRLEDYEYGDCELADLILSSFKNVREIVEIARYYIGTDFLEFESKDAVIWQGSGPPKDEIVKEYRIYTVPDYVYFIMSVLAATGIICAVTLLFFNIKFRHKRTIKMSSPTINNFILLGCIITYSAVFVEECCDTPTEYSPVYCKAYVYLLMIGFSIAYGALFSKTWRVYVIFTKNRVQKIPKELENVIITYQVSSCTSENLGYFMAAILSIKLLLLLFGVFLAWETRKVHIPALNDSRYIGICIYNVVILCGLGAPLVYILRFQPTLCYVISSTFIILGTTATQFLLSIPKYMDHKVVQVEPHKSLHTRITATHSSCANSKDVEIQCDLLDA</sequence>
<evidence type="ECO:0000256" key="2">
    <source>
        <dbReference type="ARBA" id="ARBA00022692"/>
    </source>
</evidence>
<keyword evidence="11" id="KW-1185">Reference proteome</keyword>
<evidence type="ECO:0000313" key="12">
    <source>
        <dbReference type="RefSeq" id="XP_006818866.1"/>
    </source>
</evidence>
<dbReference type="PRINTS" id="PR01176">
    <property type="entry name" value="GABABRECEPTR"/>
</dbReference>
<evidence type="ECO:0000256" key="4">
    <source>
        <dbReference type="ARBA" id="ARBA00023040"/>
    </source>
</evidence>
<dbReference type="PRINTS" id="PR00248">
    <property type="entry name" value="GPCRMGR"/>
</dbReference>
<evidence type="ECO:0000256" key="6">
    <source>
        <dbReference type="ARBA" id="ARBA00023170"/>
    </source>
</evidence>
<feature type="transmembrane region" description="Helical" evidence="9">
    <location>
        <begin position="374"/>
        <end position="396"/>
    </location>
</feature>
<proteinExistence type="predicted"/>
<keyword evidence="3 9" id="KW-1133">Transmembrane helix</keyword>
<keyword evidence="5 9" id="KW-0472">Membrane</keyword>
<organism evidence="11 12">
    <name type="scientific">Saccoglossus kowalevskii</name>
    <name type="common">Acorn worm</name>
    <dbReference type="NCBI Taxonomy" id="10224"/>
    <lineage>
        <taxon>Eukaryota</taxon>
        <taxon>Metazoa</taxon>
        <taxon>Hemichordata</taxon>
        <taxon>Enteropneusta</taxon>
        <taxon>Harrimaniidae</taxon>
        <taxon>Saccoglossus</taxon>
    </lineage>
</organism>
<feature type="transmembrane region" description="Helical" evidence="9">
    <location>
        <begin position="408"/>
        <end position="428"/>
    </location>
</feature>
<evidence type="ECO:0000313" key="11">
    <source>
        <dbReference type="Proteomes" id="UP000694865"/>
    </source>
</evidence>
<keyword evidence="6" id="KW-0675">Receptor</keyword>
<feature type="transmembrane region" description="Helical" evidence="9">
    <location>
        <begin position="569"/>
        <end position="589"/>
    </location>
</feature>
<evidence type="ECO:0000256" key="8">
    <source>
        <dbReference type="ARBA" id="ARBA00023224"/>
    </source>
</evidence>
<evidence type="ECO:0000256" key="9">
    <source>
        <dbReference type="SAM" id="Phobius"/>
    </source>
</evidence>
<dbReference type="CDD" id="cd06366">
    <property type="entry name" value="PBP1_GABAb_receptor"/>
    <property type="match status" value="1"/>
</dbReference>
<evidence type="ECO:0000256" key="3">
    <source>
        <dbReference type="ARBA" id="ARBA00022989"/>
    </source>
</evidence>
<feature type="transmembrane region" description="Helical" evidence="9">
    <location>
        <begin position="541"/>
        <end position="562"/>
    </location>
</feature>